<feature type="domain" description="Major facilitator superfamily (MFS) profile" evidence="7">
    <location>
        <begin position="82"/>
        <end position="512"/>
    </location>
</feature>
<dbReference type="SUPFAM" id="SSF103473">
    <property type="entry name" value="MFS general substrate transporter"/>
    <property type="match status" value="1"/>
</dbReference>
<dbReference type="PROSITE" id="PS50850">
    <property type="entry name" value="MFS"/>
    <property type="match status" value="1"/>
</dbReference>
<dbReference type="GO" id="GO:0022857">
    <property type="term" value="F:transmembrane transporter activity"/>
    <property type="evidence" value="ECO:0007669"/>
    <property type="project" value="InterPro"/>
</dbReference>
<evidence type="ECO:0000256" key="3">
    <source>
        <dbReference type="ARBA" id="ARBA00022989"/>
    </source>
</evidence>
<evidence type="ECO:0000256" key="2">
    <source>
        <dbReference type="ARBA" id="ARBA00022692"/>
    </source>
</evidence>
<feature type="compositionally biased region" description="Basic and acidic residues" evidence="5">
    <location>
        <begin position="531"/>
        <end position="546"/>
    </location>
</feature>
<dbReference type="EMBL" id="HG316456">
    <property type="protein sequence ID" value="CDF88712.1"/>
    <property type="molecule type" value="Genomic_DNA"/>
</dbReference>
<name>A0A8J2X7L5_ZYGB2</name>
<evidence type="ECO:0000256" key="5">
    <source>
        <dbReference type="SAM" id="MobiDB-lite"/>
    </source>
</evidence>
<dbReference type="InterPro" id="IPR020846">
    <property type="entry name" value="MFS_dom"/>
</dbReference>
<feature type="transmembrane region" description="Helical" evidence="6">
    <location>
        <begin position="235"/>
        <end position="255"/>
    </location>
</feature>
<evidence type="ECO:0000259" key="7">
    <source>
        <dbReference type="PROSITE" id="PS50850"/>
    </source>
</evidence>
<evidence type="ECO:0000256" key="4">
    <source>
        <dbReference type="ARBA" id="ARBA00023136"/>
    </source>
</evidence>
<proteinExistence type="predicted"/>
<dbReference type="AlphaFoldDB" id="A0A8J2X7L5"/>
<feature type="transmembrane region" description="Helical" evidence="6">
    <location>
        <begin position="204"/>
        <end position="223"/>
    </location>
</feature>
<dbReference type="PANTHER" id="PTHR23502:SF3">
    <property type="entry name" value="MAJOR FACILITATOR SUPERFAMILY (MFS) PROFILE DOMAIN-CONTAINING PROTEIN-RELATED"/>
    <property type="match status" value="1"/>
</dbReference>
<evidence type="ECO:0000256" key="1">
    <source>
        <dbReference type="ARBA" id="ARBA00004141"/>
    </source>
</evidence>
<sequence>MADSFKYEQEFIEDADPGHSSSSREPASNNTHSQLDTMGGDSVKYDQEQSSSSRDPGHHVLQEYECYDKLGYSFSTAKKWRIITVIFITQLSMNFNASVYPHALSLISKQFHVSMQAANTSQMIFLVAYGFGCELWAPWSEEYGRWPVMQASLFFSNIWQILGGKAPNFGTIIVARFLGGVSLAGGSVTLGVCADMWDPTDHGYAVAFVVLASVGGSVIGPVFGGLMEEHLSWHWNFWIQLIFNGVAQILHFFLVPETRSSVLVDREAKRRRKSGEDPDVYGPGEGHHLTLHHLVVTWTRPFYMFLCEPIVLFCSLLSGFADHLIFICNQSFGPIFAQWGFSTTAQGLIFIALVVGYLIAYGLHVGDIFQQRKIMDKIVSSPRGPERRLLLLLYLAPLLSIGLFGFAWTSMGPAYTPWIAPAIFSAVIGVANYSIYMATIDYMVAAYGPYASSATGGNGMARDVLSGVAAMYATPLYNNIGGRFHYQWASTLLGCLAIICTIPIYIFYWKGPQIREKSKFAQELSASFATQKEERSIHPGVRHADENQSVSSPETFEDKGETSDLQV</sequence>
<dbReference type="PANTHER" id="PTHR23502">
    <property type="entry name" value="MAJOR FACILITATOR SUPERFAMILY"/>
    <property type="match status" value="1"/>
</dbReference>
<feature type="region of interest" description="Disordered" evidence="5">
    <location>
        <begin position="529"/>
        <end position="567"/>
    </location>
</feature>
<protein>
    <submittedName>
        <fullName evidence="8">ZYBA0S03-00188g1_1</fullName>
    </submittedName>
</protein>
<feature type="compositionally biased region" description="Basic and acidic residues" evidence="5">
    <location>
        <begin position="556"/>
        <end position="567"/>
    </location>
</feature>
<reference evidence="9" key="1">
    <citation type="journal article" date="2013" name="Genome Announc.">
        <title>Genome sequence of the food spoilage yeast Zygosaccharomyces bailii CLIB 213(T).</title>
        <authorList>
            <person name="Galeote V."/>
            <person name="Bigey F."/>
            <person name="Devillers H."/>
            <person name="Neuveglise C."/>
            <person name="Dequin S."/>
        </authorList>
    </citation>
    <scope>NUCLEOTIDE SEQUENCE [LARGE SCALE GENOMIC DNA]</scope>
    <source>
        <strain evidence="9">CLIB 213 / ATCC 58445 / CBS 680 / CCRC 21525 / NBRC 1098 / NCYC 1416 / NRRL Y-2227</strain>
    </source>
</reference>
<evidence type="ECO:0000313" key="9">
    <source>
        <dbReference type="Proteomes" id="UP000019375"/>
    </source>
</evidence>
<dbReference type="Proteomes" id="UP000019375">
    <property type="component" value="Unassembled WGS sequence"/>
</dbReference>
<accession>A0A8J2X7L5</accession>
<evidence type="ECO:0000313" key="8">
    <source>
        <dbReference type="EMBL" id="CDF88712.1"/>
    </source>
</evidence>
<dbReference type="Pfam" id="PF07690">
    <property type="entry name" value="MFS_1"/>
    <property type="match status" value="1"/>
</dbReference>
<feature type="transmembrane region" description="Helical" evidence="6">
    <location>
        <begin position="347"/>
        <end position="369"/>
    </location>
</feature>
<feature type="transmembrane region" description="Helical" evidence="6">
    <location>
        <begin position="389"/>
        <end position="409"/>
    </location>
</feature>
<dbReference type="InterPro" id="IPR011701">
    <property type="entry name" value="MFS"/>
</dbReference>
<keyword evidence="2 6" id="KW-0812">Transmembrane</keyword>
<feature type="compositionally biased region" description="Polar residues" evidence="5">
    <location>
        <begin position="19"/>
        <end position="36"/>
    </location>
</feature>
<keyword evidence="3 6" id="KW-1133">Transmembrane helix</keyword>
<feature type="region of interest" description="Disordered" evidence="5">
    <location>
        <begin position="12"/>
        <end position="57"/>
    </location>
</feature>
<keyword evidence="4 6" id="KW-0472">Membrane</keyword>
<dbReference type="OrthoDB" id="5376138at2759"/>
<comment type="subcellular location">
    <subcellularLocation>
        <location evidence="1">Membrane</location>
        <topology evidence="1">Multi-pass membrane protein</topology>
    </subcellularLocation>
</comment>
<dbReference type="InterPro" id="IPR036259">
    <property type="entry name" value="MFS_trans_sf"/>
</dbReference>
<feature type="transmembrane region" description="Helical" evidence="6">
    <location>
        <begin position="486"/>
        <end position="509"/>
    </location>
</feature>
<organism evidence="8 9">
    <name type="scientific">Zygosaccharomyces bailii (strain CLIB 213 / ATCC 58445 / CBS 680 / BCRC 21525 / NBRC 1098 / NCYC 1416 / NRRL Y-2227)</name>
    <dbReference type="NCBI Taxonomy" id="1333698"/>
    <lineage>
        <taxon>Eukaryota</taxon>
        <taxon>Fungi</taxon>
        <taxon>Dikarya</taxon>
        <taxon>Ascomycota</taxon>
        <taxon>Saccharomycotina</taxon>
        <taxon>Saccharomycetes</taxon>
        <taxon>Saccharomycetales</taxon>
        <taxon>Saccharomycetaceae</taxon>
        <taxon>Zygosaccharomyces</taxon>
    </lineage>
</organism>
<feature type="transmembrane region" description="Helical" evidence="6">
    <location>
        <begin position="169"/>
        <end position="192"/>
    </location>
</feature>
<gene>
    <name evidence="8" type="ORF">BN860_00188g</name>
</gene>
<evidence type="ECO:0000256" key="6">
    <source>
        <dbReference type="SAM" id="Phobius"/>
    </source>
</evidence>
<keyword evidence="9" id="KW-1185">Reference proteome</keyword>
<dbReference type="GO" id="GO:0005886">
    <property type="term" value="C:plasma membrane"/>
    <property type="evidence" value="ECO:0007669"/>
    <property type="project" value="TreeGrafter"/>
</dbReference>
<feature type="transmembrane region" description="Helical" evidence="6">
    <location>
        <begin position="302"/>
        <end position="327"/>
    </location>
</feature>
<dbReference type="FunFam" id="1.20.1250.20:FF:000088">
    <property type="entry name" value="MFS multidrug transporter, putative"/>
    <property type="match status" value="1"/>
</dbReference>
<dbReference type="Gene3D" id="1.20.1250.20">
    <property type="entry name" value="MFS general substrate transporter like domains"/>
    <property type="match status" value="1"/>
</dbReference>
<feature type="transmembrane region" description="Helical" evidence="6">
    <location>
        <begin position="415"/>
        <end position="439"/>
    </location>
</feature>